<keyword evidence="7" id="KW-0472">Membrane</keyword>
<organism evidence="13 14">
    <name type="scientific">Pleurodeles waltl</name>
    <name type="common">Iberian ribbed newt</name>
    <dbReference type="NCBI Taxonomy" id="8319"/>
    <lineage>
        <taxon>Eukaryota</taxon>
        <taxon>Metazoa</taxon>
        <taxon>Chordata</taxon>
        <taxon>Craniata</taxon>
        <taxon>Vertebrata</taxon>
        <taxon>Euteleostomi</taxon>
        <taxon>Amphibia</taxon>
        <taxon>Batrachia</taxon>
        <taxon>Caudata</taxon>
        <taxon>Salamandroidea</taxon>
        <taxon>Salamandridae</taxon>
        <taxon>Pleurodelinae</taxon>
        <taxon>Pleurodeles</taxon>
    </lineage>
</organism>
<evidence type="ECO:0000256" key="7">
    <source>
        <dbReference type="ARBA" id="ARBA00023136"/>
    </source>
</evidence>
<dbReference type="PANTHER" id="PTHR10845">
    <property type="entry name" value="REGULATOR OF G PROTEIN SIGNALING"/>
    <property type="match status" value="1"/>
</dbReference>
<keyword evidence="9" id="KW-0966">Cell projection</keyword>
<dbReference type="GO" id="GO:0009968">
    <property type="term" value="P:negative regulation of signal transduction"/>
    <property type="evidence" value="ECO:0007669"/>
    <property type="project" value="UniProtKB-KW"/>
</dbReference>
<dbReference type="Gene3D" id="1.10.167.10">
    <property type="entry name" value="Regulator of G-protein Signalling 4, domain 2"/>
    <property type="match status" value="1"/>
</dbReference>
<dbReference type="FunFam" id="1.10.167.10:FF:000001">
    <property type="entry name" value="Putative regulator of g-protein signaling 12"/>
    <property type="match status" value="1"/>
</dbReference>
<evidence type="ECO:0000256" key="5">
    <source>
        <dbReference type="ARBA" id="ARBA00022475"/>
    </source>
</evidence>
<evidence type="ECO:0000256" key="3">
    <source>
        <dbReference type="ARBA" id="ARBA00004413"/>
    </source>
</evidence>
<evidence type="ECO:0000256" key="9">
    <source>
        <dbReference type="ARBA" id="ARBA00023273"/>
    </source>
</evidence>
<dbReference type="GO" id="GO:0005886">
    <property type="term" value="C:plasma membrane"/>
    <property type="evidence" value="ECO:0007669"/>
    <property type="project" value="UniProtKB-SubCell"/>
</dbReference>
<dbReference type="GO" id="GO:0043204">
    <property type="term" value="C:perikaryon"/>
    <property type="evidence" value="ECO:0007669"/>
    <property type="project" value="UniProtKB-SubCell"/>
</dbReference>
<evidence type="ECO:0000256" key="11">
    <source>
        <dbReference type="ARBA" id="ARBA00053238"/>
    </source>
</evidence>
<keyword evidence="14" id="KW-1185">Reference proteome</keyword>
<dbReference type="InterPro" id="IPR036305">
    <property type="entry name" value="RGS_sf"/>
</dbReference>
<evidence type="ECO:0000256" key="4">
    <source>
        <dbReference type="ARBA" id="ARBA00004484"/>
    </source>
</evidence>
<evidence type="ECO:0000256" key="10">
    <source>
        <dbReference type="ARBA" id="ARBA00023880"/>
    </source>
</evidence>
<dbReference type="GO" id="GO:0030425">
    <property type="term" value="C:dendrite"/>
    <property type="evidence" value="ECO:0007669"/>
    <property type="project" value="UniProtKB-SubCell"/>
</dbReference>
<evidence type="ECO:0000256" key="1">
    <source>
        <dbReference type="ARBA" id="ARBA00004123"/>
    </source>
</evidence>
<evidence type="ECO:0000256" key="6">
    <source>
        <dbReference type="ARBA" id="ARBA00022700"/>
    </source>
</evidence>
<keyword evidence="6" id="KW-0734">Signal transduction inhibitor</keyword>
<dbReference type="EMBL" id="JANPWB010000007">
    <property type="protein sequence ID" value="KAJ1172039.1"/>
    <property type="molecule type" value="Genomic_DNA"/>
</dbReference>
<dbReference type="Proteomes" id="UP001066276">
    <property type="component" value="Chromosome 4_1"/>
</dbReference>
<evidence type="ECO:0000256" key="2">
    <source>
        <dbReference type="ARBA" id="ARBA00004279"/>
    </source>
</evidence>
<name>A0AAV7T695_PLEWA</name>
<dbReference type="InterPro" id="IPR016137">
    <property type="entry name" value="RGS"/>
</dbReference>
<evidence type="ECO:0000313" key="13">
    <source>
        <dbReference type="EMBL" id="KAJ1172039.1"/>
    </source>
</evidence>
<dbReference type="Pfam" id="PF00615">
    <property type="entry name" value="RGS"/>
    <property type="match status" value="1"/>
</dbReference>
<sequence length="151" mass="18038">MCKDSLNTLPSTCIERPCLEDVVRWRYSFDNLLSNKAKYQSFHRRDGWAMDGLAAFWAFLKTEFSNENLEFWLACEKYKKIRSTTKLSSKAQEIYEQFIQNEACREVNIDHHTKEVTQRQVAHATHNCFDVAQEKIWVLKEKDSYPRFLRF</sequence>
<feature type="domain" description="RGS" evidence="12">
    <location>
        <begin position="52"/>
        <end position="151"/>
    </location>
</feature>
<evidence type="ECO:0000259" key="12">
    <source>
        <dbReference type="PROSITE" id="PS50132"/>
    </source>
</evidence>
<dbReference type="PRINTS" id="PR01301">
    <property type="entry name" value="RGSPROTEIN"/>
</dbReference>
<dbReference type="AlphaFoldDB" id="A0AAV7T695"/>
<comment type="subcellular location">
    <subcellularLocation>
        <location evidence="3">Cell membrane</location>
        <topology evidence="3">Peripheral membrane protein</topology>
        <orientation evidence="3">Cytoplasmic side</orientation>
    </subcellularLocation>
    <subcellularLocation>
        <location evidence="2">Cell projection</location>
        <location evidence="2">Dendrite</location>
    </subcellularLocation>
    <subcellularLocation>
        <location evidence="1">Nucleus</location>
    </subcellularLocation>
    <subcellularLocation>
        <location evidence="4">Perikaryon</location>
    </subcellularLocation>
</comment>
<dbReference type="InterPro" id="IPR044926">
    <property type="entry name" value="RGS_subdomain_2"/>
</dbReference>
<evidence type="ECO:0000256" key="8">
    <source>
        <dbReference type="ARBA" id="ARBA00023242"/>
    </source>
</evidence>
<protein>
    <recommendedName>
        <fullName evidence="10">Regulator of G-protein signaling 8</fullName>
    </recommendedName>
</protein>
<dbReference type="SMART" id="SM00315">
    <property type="entry name" value="RGS"/>
    <property type="match status" value="1"/>
</dbReference>
<evidence type="ECO:0000313" key="14">
    <source>
        <dbReference type="Proteomes" id="UP001066276"/>
    </source>
</evidence>
<proteinExistence type="predicted"/>
<dbReference type="PANTHER" id="PTHR10845:SF147">
    <property type="entry name" value="REGULATOR OF G-PROTEIN SIGNALING 8"/>
    <property type="match status" value="1"/>
</dbReference>
<dbReference type="PROSITE" id="PS50132">
    <property type="entry name" value="RGS"/>
    <property type="match status" value="1"/>
</dbReference>
<dbReference type="GO" id="GO:0005634">
    <property type="term" value="C:nucleus"/>
    <property type="evidence" value="ECO:0007669"/>
    <property type="project" value="UniProtKB-SubCell"/>
</dbReference>
<reference evidence="13" key="1">
    <citation type="journal article" date="2022" name="bioRxiv">
        <title>Sequencing and chromosome-scale assembly of the giantPleurodeles waltlgenome.</title>
        <authorList>
            <person name="Brown T."/>
            <person name="Elewa A."/>
            <person name="Iarovenko S."/>
            <person name="Subramanian E."/>
            <person name="Araus A.J."/>
            <person name="Petzold A."/>
            <person name="Susuki M."/>
            <person name="Suzuki K.-i.T."/>
            <person name="Hayashi T."/>
            <person name="Toyoda A."/>
            <person name="Oliveira C."/>
            <person name="Osipova E."/>
            <person name="Leigh N.D."/>
            <person name="Simon A."/>
            <person name="Yun M.H."/>
        </authorList>
    </citation>
    <scope>NUCLEOTIDE SEQUENCE</scope>
    <source>
        <strain evidence="13">20211129_DDA</strain>
        <tissue evidence="13">Liver</tissue>
    </source>
</reference>
<keyword evidence="5" id="KW-1003">Cell membrane</keyword>
<gene>
    <name evidence="13" type="ORF">NDU88_003893</name>
</gene>
<dbReference type="SUPFAM" id="SSF48097">
    <property type="entry name" value="Regulator of G-protein signaling, RGS"/>
    <property type="match status" value="1"/>
</dbReference>
<comment type="function">
    <text evidence="11">Regulates G protein-coupled receptor signaling cascades, including signaling downstream of the N-formylpeptide chemoattractant receptors and leukotriene receptors. Inhibits B cell chemotaxis. Inhibits signal transduction by increasing the GTPase activity of G protein alpha subunits, thereby driving them into their inactive GDP-bound form.</text>
</comment>
<accession>A0AAV7T695</accession>
<keyword evidence="8" id="KW-0539">Nucleus</keyword>
<comment type="caution">
    <text evidence="13">The sequence shown here is derived from an EMBL/GenBank/DDBJ whole genome shotgun (WGS) entry which is preliminary data.</text>
</comment>